<evidence type="ECO:0000313" key="1">
    <source>
        <dbReference type="EMBL" id="GJE88153.1"/>
    </source>
</evidence>
<dbReference type="Proteomes" id="UP000703269">
    <property type="component" value="Unassembled WGS sequence"/>
</dbReference>
<comment type="caution">
    <text evidence="1">The sequence shown here is derived from an EMBL/GenBank/DDBJ whole genome shotgun (WGS) entry which is preliminary data.</text>
</comment>
<keyword evidence="2" id="KW-1185">Reference proteome</keyword>
<evidence type="ECO:0000313" key="2">
    <source>
        <dbReference type="Proteomes" id="UP000703269"/>
    </source>
</evidence>
<reference evidence="1 2" key="1">
    <citation type="submission" date="2021-08" db="EMBL/GenBank/DDBJ databases">
        <title>Draft Genome Sequence of Phanerochaete sordida strain YK-624.</title>
        <authorList>
            <person name="Mori T."/>
            <person name="Dohra H."/>
            <person name="Suzuki T."/>
            <person name="Kawagishi H."/>
            <person name="Hirai H."/>
        </authorList>
    </citation>
    <scope>NUCLEOTIDE SEQUENCE [LARGE SCALE GENOMIC DNA]</scope>
    <source>
        <strain evidence="1 2">YK-624</strain>
    </source>
</reference>
<organism evidence="1 2">
    <name type="scientific">Phanerochaete sordida</name>
    <dbReference type="NCBI Taxonomy" id="48140"/>
    <lineage>
        <taxon>Eukaryota</taxon>
        <taxon>Fungi</taxon>
        <taxon>Dikarya</taxon>
        <taxon>Basidiomycota</taxon>
        <taxon>Agaricomycotina</taxon>
        <taxon>Agaricomycetes</taxon>
        <taxon>Polyporales</taxon>
        <taxon>Phanerochaetaceae</taxon>
        <taxon>Phanerochaete</taxon>
    </lineage>
</organism>
<name>A0A9P3LBJ9_9APHY</name>
<gene>
    <name evidence="1" type="ORF">PsYK624_042360</name>
</gene>
<accession>A0A9P3LBJ9</accession>
<dbReference type="AlphaFoldDB" id="A0A9P3LBJ9"/>
<dbReference type="EMBL" id="BPQB01000008">
    <property type="protein sequence ID" value="GJE88153.1"/>
    <property type="molecule type" value="Genomic_DNA"/>
</dbReference>
<dbReference type="OrthoDB" id="3256331at2759"/>
<protein>
    <submittedName>
        <fullName evidence="1">Uncharacterized protein</fullName>
    </submittedName>
</protein>
<proteinExistence type="predicted"/>
<sequence>MDSQVTLVDIPELRRATASTLPFASKILHFTDNDIHNTKITIAGQPSTHYVVHSDGQATATRVTRITDGCDPVKVGGIQRRSLLPDLLTVGDFEMKLGQWLKMPLLYSIMNLCEYCVHCLPRV</sequence>